<dbReference type="InterPro" id="IPR001763">
    <property type="entry name" value="Rhodanese-like_dom"/>
</dbReference>
<protein>
    <recommendedName>
        <fullName evidence="4">Aminotransferase</fullName>
        <ecNumber evidence="4">2.6.1.-</ecNumber>
    </recommendedName>
</protein>
<dbReference type="PROSITE" id="PS50206">
    <property type="entry name" value="RHODANESE_3"/>
    <property type="match status" value="1"/>
</dbReference>
<dbReference type="InterPro" id="IPR050881">
    <property type="entry name" value="LL-DAP_aminotransferase"/>
</dbReference>
<name>A7A4Q1_BIFAD</name>
<dbReference type="InterPro" id="IPR004839">
    <property type="entry name" value="Aminotransferase_I/II_large"/>
</dbReference>
<evidence type="ECO:0000256" key="4">
    <source>
        <dbReference type="RuleBase" id="RU000481"/>
    </source>
</evidence>
<evidence type="ECO:0000313" key="6">
    <source>
        <dbReference type="EMBL" id="EDN83884.1"/>
    </source>
</evidence>
<evidence type="ECO:0000259" key="5">
    <source>
        <dbReference type="PROSITE" id="PS50206"/>
    </source>
</evidence>
<dbReference type="Gene3D" id="3.90.1150.10">
    <property type="entry name" value="Aspartate Aminotransferase, domain 1"/>
    <property type="match status" value="1"/>
</dbReference>
<dbReference type="AlphaFoldDB" id="A7A4Q1"/>
<dbReference type="HOGENOM" id="CLU_017584_4_5_11"/>
<reference evidence="6 7" key="2">
    <citation type="submission" date="2007-05" db="EMBL/GenBank/DDBJ databases">
        <title>Draft genome sequence of Bifidobacterium adolescentis (L2-32).</title>
        <authorList>
            <person name="Sudarsanam P."/>
            <person name="Ley R."/>
            <person name="Guruge J."/>
            <person name="Turnbaugh P.J."/>
            <person name="Mahowald M."/>
            <person name="Liep D."/>
            <person name="Gordon J."/>
        </authorList>
    </citation>
    <scope>NUCLEOTIDE SEQUENCE [LARGE SCALE GENOMIC DNA]</scope>
    <source>
        <strain evidence="6 7">L2-32</strain>
    </source>
</reference>
<dbReference type="Gene3D" id="3.40.640.10">
    <property type="entry name" value="Type I PLP-dependent aspartate aminotransferase-like (Major domain)"/>
    <property type="match status" value="1"/>
</dbReference>
<dbReference type="InterPro" id="IPR015422">
    <property type="entry name" value="PyrdxlP-dep_Trfase_small"/>
</dbReference>
<dbReference type="PANTHER" id="PTHR42832">
    <property type="entry name" value="AMINO ACID AMINOTRANSFERASE"/>
    <property type="match status" value="1"/>
</dbReference>
<organism evidence="6 7">
    <name type="scientific">Bifidobacterium adolescentis L2-32</name>
    <dbReference type="NCBI Taxonomy" id="411481"/>
    <lineage>
        <taxon>Bacteria</taxon>
        <taxon>Bacillati</taxon>
        <taxon>Actinomycetota</taxon>
        <taxon>Actinomycetes</taxon>
        <taxon>Bifidobacteriales</taxon>
        <taxon>Bifidobacteriaceae</taxon>
        <taxon>Bifidobacterium</taxon>
    </lineage>
</organism>
<evidence type="ECO:0000256" key="2">
    <source>
        <dbReference type="ARBA" id="ARBA00022576"/>
    </source>
</evidence>
<feature type="domain" description="Rhodanese" evidence="5">
    <location>
        <begin position="309"/>
        <end position="347"/>
    </location>
</feature>
<dbReference type="InterPro" id="IPR015421">
    <property type="entry name" value="PyrdxlP-dep_Trfase_major"/>
</dbReference>
<comment type="cofactor">
    <cofactor evidence="1 4">
        <name>pyridoxal 5'-phosphate</name>
        <dbReference type="ChEBI" id="CHEBI:597326"/>
    </cofactor>
</comment>
<dbReference type="Pfam" id="PF00155">
    <property type="entry name" value="Aminotran_1_2"/>
    <property type="match status" value="1"/>
</dbReference>
<evidence type="ECO:0000256" key="3">
    <source>
        <dbReference type="ARBA" id="ARBA00022679"/>
    </source>
</evidence>
<evidence type="ECO:0000256" key="1">
    <source>
        <dbReference type="ARBA" id="ARBA00001933"/>
    </source>
</evidence>
<sequence>MIGRVDLMTSYVSPVAFTTVAQSIPPNVFADMDRKVAAAVAGGADVIDLAKGNPDAFPADFIREVAKKAVDDPANARYSPFDGKPSFLRAAEQWYRNTYGVEVDWKTQLFAVEGAVDGLAALFAVLVSPGDAVAYADPYYPSYHCMTVMSRAEEILLPSLPERGFLPDLDAVPAQVWDRVKVLVLNYPNNPTGAQAPREFLQHAVDLAHEYHFAIVQDFAYAGLGVDAQQISILSLPGAFDVAVEVCSLSKMYAMAGWRAGFIAGNDDIVSHVKQYHYQMGSMVTSSIQDAGTAALLSDQSCVAELAERYAFRREIVAGGLREAGLDVFDSDGGIYAWVRAPEDQTGEQFADTLLERAAVAALPGTCFGKVGKDYVRFSLLKSEDQLREAVRRVAAVLA</sequence>
<evidence type="ECO:0000313" key="7">
    <source>
        <dbReference type="Proteomes" id="UP000003773"/>
    </source>
</evidence>
<dbReference type="SUPFAM" id="SSF53383">
    <property type="entry name" value="PLP-dependent transferases"/>
    <property type="match status" value="1"/>
</dbReference>
<gene>
    <name evidence="6" type="ORF">BIFADO_00813</name>
</gene>
<proteinExistence type="inferred from homology"/>
<dbReference type="InterPro" id="IPR004838">
    <property type="entry name" value="NHTrfase_class1_PyrdxlP-BS"/>
</dbReference>
<dbReference type="Proteomes" id="UP000003773">
    <property type="component" value="Unassembled WGS sequence"/>
</dbReference>
<dbReference type="PROSITE" id="PS00105">
    <property type="entry name" value="AA_TRANSFER_CLASS_1"/>
    <property type="match status" value="1"/>
</dbReference>
<keyword evidence="3 4" id="KW-0808">Transferase</keyword>
<dbReference type="GO" id="GO:0030170">
    <property type="term" value="F:pyridoxal phosphate binding"/>
    <property type="evidence" value="ECO:0007669"/>
    <property type="project" value="InterPro"/>
</dbReference>
<keyword evidence="2 4" id="KW-0032">Aminotransferase</keyword>
<comment type="caution">
    <text evidence="6">The sequence shown here is derived from an EMBL/GenBank/DDBJ whole genome shotgun (WGS) entry which is preliminary data.</text>
</comment>
<dbReference type="CDD" id="cd00609">
    <property type="entry name" value="AAT_like"/>
    <property type="match status" value="1"/>
</dbReference>
<dbReference type="InterPro" id="IPR015424">
    <property type="entry name" value="PyrdxlP-dep_Trfase"/>
</dbReference>
<reference evidence="6 7" key="1">
    <citation type="submission" date="2007-04" db="EMBL/GenBank/DDBJ databases">
        <authorList>
            <person name="Fulton L."/>
            <person name="Clifton S."/>
            <person name="Fulton B."/>
            <person name="Xu J."/>
            <person name="Minx P."/>
            <person name="Pepin K.H."/>
            <person name="Johnson M."/>
            <person name="Thiruvilangam P."/>
            <person name="Bhonagiri V."/>
            <person name="Nash W.E."/>
            <person name="Mardis E.R."/>
            <person name="Wilson R.K."/>
        </authorList>
    </citation>
    <scope>NUCLEOTIDE SEQUENCE [LARGE SCALE GENOMIC DNA]</scope>
    <source>
        <strain evidence="6 7">L2-32</strain>
    </source>
</reference>
<comment type="similarity">
    <text evidence="4">Belongs to the class-I pyridoxal-phosphate-dependent aminotransferase family.</text>
</comment>
<dbReference type="EMBL" id="AAXD02000018">
    <property type="protein sequence ID" value="EDN83884.1"/>
    <property type="molecule type" value="Genomic_DNA"/>
</dbReference>
<dbReference type="GO" id="GO:0008483">
    <property type="term" value="F:transaminase activity"/>
    <property type="evidence" value="ECO:0007669"/>
    <property type="project" value="UniProtKB-KW"/>
</dbReference>
<dbReference type="EC" id="2.6.1.-" evidence="4"/>
<accession>A7A4Q1</accession>
<dbReference type="PANTHER" id="PTHR42832:SF3">
    <property type="entry name" value="L-GLUTAMINE--4-(METHYLSULFANYL)-2-OXOBUTANOATE AMINOTRANSFERASE"/>
    <property type="match status" value="1"/>
</dbReference>